<feature type="domain" description="Carboxylesterase type B" evidence="4">
    <location>
        <begin position="362"/>
        <end position="480"/>
    </location>
</feature>
<name>A0A067SXE2_GALM3</name>
<dbReference type="PANTHER" id="PTHR43918">
    <property type="entry name" value="ACETYLCHOLINESTERASE"/>
    <property type="match status" value="1"/>
</dbReference>
<accession>A0A067SXE2</accession>
<dbReference type="InterPro" id="IPR019826">
    <property type="entry name" value="Carboxylesterase_B_AS"/>
</dbReference>
<keyword evidence="3" id="KW-0732">Signal</keyword>
<dbReference type="InterPro" id="IPR050654">
    <property type="entry name" value="AChE-related_enzymes"/>
</dbReference>
<dbReference type="ESTHER" id="9agar-a0a067sxe2">
    <property type="family name" value="Fungal_carboxylesterase_lipase"/>
</dbReference>
<gene>
    <name evidence="5" type="ORF">GALMADRAFT_68919</name>
</gene>
<dbReference type="AlphaFoldDB" id="A0A067SXE2"/>
<dbReference type="GO" id="GO:0052689">
    <property type="term" value="F:carboxylic ester hydrolase activity"/>
    <property type="evidence" value="ECO:0007669"/>
    <property type="project" value="TreeGrafter"/>
</dbReference>
<dbReference type="InterPro" id="IPR002018">
    <property type="entry name" value="CarbesteraseB"/>
</dbReference>
<dbReference type="SUPFAM" id="SSF53474">
    <property type="entry name" value="alpha/beta-Hydrolases"/>
    <property type="match status" value="1"/>
</dbReference>
<evidence type="ECO:0000259" key="4">
    <source>
        <dbReference type="Pfam" id="PF00135"/>
    </source>
</evidence>
<evidence type="ECO:0000256" key="3">
    <source>
        <dbReference type="RuleBase" id="RU361235"/>
    </source>
</evidence>
<comment type="similarity">
    <text evidence="1 3">Belongs to the type-B carboxylesterase/lipase family.</text>
</comment>
<dbReference type="OrthoDB" id="408631at2759"/>
<protein>
    <recommendedName>
        <fullName evidence="3">Carboxylic ester hydrolase</fullName>
        <ecNumber evidence="3">3.1.1.-</ecNumber>
    </recommendedName>
</protein>
<evidence type="ECO:0000256" key="2">
    <source>
        <dbReference type="ARBA" id="ARBA00022801"/>
    </source>
</evidence>
<dbReference type="HOGENOM" id="CLU_006586_15_2_1"/>
<evidence type="ECO:0000313" key="6">
    <source>
        <dbReference type="Proteomes" id="UP000027222"/>
    </source>
</evidence>
<dbReference type="STRING" id="685588.A0A067SXE2"/>
<evidence type="ECO:0000313" key="5">
    <source>
        <dbReference type="EMBL" id="KDR75551.1"/>
    </source>
</evidence>
<dbReference type="PROSITE" id="PS00122">
    <property type="entry name" value="CARBOXYLESTERASE_B_1"/>
    <property type="match status" value="1"/>
</dbReference>
<feature type="domain" description="Carboxylesterase type B" evidence="4">
    <location>
        <begin position="29"/>
        <end position="345"/>
    </location>
</feature>
<keyword evidence="2 3" id="KW-0378">Hydrolase</keyword>
<dbReference type="Gene3D" id="3.40.50.1820">
    <property type="entry name" value="alpha/beta hydrolase"/>
    <property type="match status" value="1"/>
</dbReference>
<evidence type="ECO:0000256" key="1">
    <source>
        <dbReference type="ARBA" id="ARBA00005964"/>
    </source>
</evidence>
<feature type="chain" id="PRO_5005103791" description="Carboxylic ester hydrolase" evidence="3">
    <location>
        <begin position="20"/>
        <end position="515"/>
    </location>
</feature>
<dbReference type="PANTHER" id="PTHR43918:SF4">
    <property type="entry name" value="CARBOXYLIC ESTER HYDROLASE"/>
    <property type="match status" value="1"/>
</dbReference>
<sequence length="515" mass="54346">MTLLSLFLFSCVAVRYVYSLDAIGNGLLVETQQGLASGTFASPTVRQFLGIPYASAQRWEAPVKPPKRTAVLSASSFSDTCVQSLTPGALEFLVLAGGQGINIPESENCLTVNIWAPSVTRKQNTAVLLWVYGGSFQFGSSNIPSYDGQNFVRDNADITLVTFNYRLNIFGQPNSPQLASKTVSQNFGLLDLDAAVQWVHDNIGAFGGDPDRISLFGQSAGSVAVDAYTFAHPQDTIVKGVIEQSGNLALASGLGSASLNGTSWNTVAGNVGCGSTPDAAQFACMKAVPFRKLENAVTNGNVTFGPLTDNITIFSDTSVRAATGNFLKVPVLGGSTLNEGDIFVVAAELVATGITLPFVTEVLADIETLVTFTCPAGAAAQERLNAKVPTWRYQYQAVFPDISSRPDLRAYHASEIPIVFGTYNTSTLAPPTSNEVALSKYVQAAWVAFARNPSQGLLNFGWPLYNPATASLAQLGNTANATGASFTQGALVDLTCGAAPQLVAFSNQLLGFVTQ</sequence>
<proteinExistence type="inferred from homology"/>
<dbReference type="Pfam" id="PF00135">
    <property type="entry name" value="COesterase"/>
    <property type="match status" value="2"/>
</dbReference>
<dbReference type="EMBL" id="KL142380">
    <property type="protein sequence ID" value="KDR75551.1"/>
    <property type="molecule type" value="Genomic_DNA"/>
</dbReference>
<dbReference type="InterPro" id="IPR029058">
    <property type="entry name" value="AB_hydrolase_fold"/>
</dbReference>
<organism evidence="5 6">
    <name type="scientific">Galerina marginata (strain CBS 339.88)</name>
    <dbReference type="NCBI Taxonomy" id="685588"/>
    <lineage>
        <taxon>Eukaryota</taxon>
        <taxon>Fungi</taxon>
        <taxon>Dikarya</taxon>
        <taxon>Basidiomycota</taxon>
        <taxon>Agaricomycotina</taxon>
        <taxon>Agaricomycetes</taxon>
        <taxon>Agaricomycetidae</taxon>
        <taxon>Agaricales</taxon>
        <taxon>Agaricineae</taxon>
        <taxon>Strophariaceae</taxon>
        <taxon>Galerina</taxon>
    </lineage>
</organism>
<keyword evidence="6" id="KW-1185">Reference proteome</keyword>
<dbReference type="EC" id="3.1.1.-" evidence="3"/>
<dbReference type="Proteomes" id="UP000027222">
    <property type="component" value="Unassembled WGS sequence"/>
</dbReference>
<reference evidence="6" key="1">
    <citation type="journal article" date="2014" name="Proc. Natl. Acad. Sci. U.S.A.">
        <title>Extensive sampling of basidiomycete genomes demonstrates inadequacy of the white-rot/brown-rot paradigm for wood decay fungi.</title>
        <authorList>
            <person name="Riley R."/>
            <person name="Salamov A.A."/>
            <person name="Brown D.W."/>
            <person name="Nagy L.G."/>
            <person name="Floudas D."/>
            <person name="Held B.W."/>
            <person name="Levasseur A."/>
            <person name="Lombard V."/>
            <person name="Morin E."/>
            <person name="Otillar R."/>
            <person name="Lindquist E.A."/>
            <person name="Sun H."/>
            <person name="LaButti K.M."/>
            <person name="Schmutz J."/>
            <person name="Jabbour D."/>
            <person name="Luo H."/>
            <person name="Baker S.E."/>
            <person name="Pisabarro A.G."/>
            <person name="Walton J.D."/>
            <person name="Blanchette R.A."/>
            <person name="Henrissat B."/>
            <person name="Martin F."/>
            <person name="Cullen D."/>
            <person name="Hibbett D.S."/>
            <person name="Grigoriev I.V."/>
        </authorList>
    </citation>
    <scope>NUCLEOTIDE SEQUENCE [LARGE SCALE GENOMIC DNA]</scope>
    <source>
        <strain evidence="6">CBS 339.88</strain>
    </source>
</reference>
<feature type="signal peptide" evidence="3">
    <location>
        <begin position="1"/>
        <end position="19"/>
    </location>
</feature>